<evidence type="ECO:0000256" key="7">
    <source>
        <dbReference type="ARBA" id="ARBA00023136"/>
    </source>
</evidence>
<evidence type="ECO:0000256" key="10">
    <source>
        <dbReference type="SAM" id="Phobius"/>
    </source>
</evidence>
<sequence length="33" mass="3387">MSATGAIAYLSILGGAFVTAVVMMFALRAVKLI</sequence>
<name>A0A7C3ZTT8_9CYAN</name>
<evidence type="ECO:0000256" key="3">
    <source>
        <dbReference type="ARBA" id="ARBA00022692"/>
    </source>
</evidence>
<evidence type="ECO:0000313" key="11">
    <source>
        <dbReference type="EMBL" id="HGG01106.1"/>
    </source>
</evidence>
<dbReference type="AlphaFoldDB" id="A0A7C3ZTT8"/>
<keyword evidence="4" id="KW-0249">Electron transport</keyword>
<comment type="subunit">
    <text evidence="9">The 4 large subunits of the cytochrome b6-f complex are cytochrome b6, subunit IV (17 kDa polypeptide, PetD), cytochrome f and the Rieske protein, while the 4 small subunits are PetG, PetL, PetM and PetN. The complex functions as a dimer.</text>
</comment>
<dbReference type="InterPro" id="IPR007802">
    <property type="entry name" value="Cyt_b6/f_cplx_su6"/>
</dbReference>
<proteinExistence type="predicted"/>
<evidence type="ECO:0000256" key="4">
    <source>
        <dbReference type="ARBA" id="ARBA00022982"/>
    </source>
</evidence>
<dbReference type="EMBL" id="DSPX01000104">
    <property type="protein sequence ID" value="HGG01106.1"/>
    <property type="molecule type" value="Genomic_DNA"/>
</dbReference>
<evidence type="ECO:0000256" key="2">
    <source>
        <dbReference type="ARBA" id="ARBA00022448"/>
    </source>
</evidence>
<reference evidence="11" key="1">
    <citation type="journal article" date="2020" name="mSystems">
        <title>Genome- and Community-Level Interaction Insights into Carbon Utilization and Element Cycling Functions of Hydrothermarchaeota in Hydrothermal Sediment.</title>
        <authorList>
            <person name="Zhou Z."/>
            <person name="Liu Y."/>
            <person name="Xu W."/>
            <person name="Pan J."/>
            <person name="Luo Z.H."/>
            <person name="Li M."/>
        </authorList>
    </citation>
    <scope>NUCLEOTIDE SEQUENCE [LARGE SCALE GENOMIC DNA]</scope>
    <source>
        <strain evidence="11">SpSt-374</strain>
    </source>
</reference>
<accession>A0A7C3ZTT8</accession>
<dbReference type="GO" id="GO:0016020">
    <property type="term" value="C:membrane"/>
    <property type="evidence" value="ECO:0007669"/>
    <property type="project" value="UniProtKB-SubCell"/>
</dbReference>
<evidence type="ECO:0000256" key="1">
    <source>
        <dbReference type="ARBA" id="ARBA00004167"/>
    </source>
</evidence>
<keyword evidence="7 10" id="KW-0472">Membrane</keyword>
<dbReference type="Pfam" id="PF05115">
    <property type="entry name" value="PetL"/>
    <property type="match status" value="1"/>
</dbReference>
<comment type="function">
    <text evidence="8">Component of the cytochrome b6-f complex, which mediates electron transfer between photosystem II (PSII) and photosystem I (PSI), cyclic electron flow around PSI, and state transitions. PetL is important for photoautotrophic growth as well as for electron transfer efficiency and stability of the cytochrome b6-f complex.</text>
</comment>
<protein>
    <submittedName>
        <fullName evidence="11">Cytochrome B6-F complex subunit VI (PetL)</fullName>
    </submittedName>
</protein>
<comment type="caution">
    <text evidence="11">The sequence shown here is derived from an EMBL/GenBank/DDBJ whole genome shotgun (WGS) entry which is preliminary data.</text>
</comment>
<dbReference type="GO" id="GO:0009055">
    <property type="term" value="F:electron transfer activity"/>
    <property type="evidence" value="ECO:0007669"/>
    <property type="project" value="InterPro"/>
</dbReference>
<evidence type="ECO:0000256" key="8">
    <source>
        <dbReference type="ARBA" id="ARBA00025197"/>
    </source>
</evidence>
<keyword evidence="2" id="KW-0813">Transport</keyword>
<evidence type="ECO:0000256" key="9">
    <source>
        <dbReference type="ARBA" id="ARBA00025834"/>
    </source>
</evidence>
<evidence type="ECO:0000256" key="5">
    <source>
        <dbReference type="ARBA" id="ARBA00022989"/>
    </source>
</evidence>
<dbReference type="GO" id="GO:0009512">
    <property type="term" value="C:cytochrome b6f complex"/>
    <property type="evidence" value="ECO:0007669"/>
    <property type="project" value="InterPro"/>
</dbReference>
<organism evidence="11">
    <name type="scientific">Planktothricoides sp. SpSt-374</name>
    <dbReference type="NCBI Taxonomy" id="2282167"/>
    <lineage>
        <taxon>Bacteria</taxon>
        <taxon>Bacillati</taxon>
        <taxon>Cyanobacteriota</taxon>
        <taxon>Cyanophyceae</taxon>
        <taxon>Oscillatoriophycideae</taxon>
        <taxon>Oscillatoriales</taxon>
        <taxon>Oscillatoriaceae</taxon>
        <taxon>Planktothricoides</taxon>
    </lineage>
</organism>
<feature type="transmembrane region" description="Helical" evidence="10">
    <location>
        <begin position="6"/>
        <end position="27"/>
    </location>
</feature>
<evidence type="ECO:0000256" key="6">
    <source>
        <dbReference type="ARBA" id="ARBA00023078"/>
    </source>
</evidence>
<keyword evidence="6" id="KW-0793">Thylakoid</keyword>
<comment type="subcellular location">
    <subcellularLocation>
        <location evidence="1">Membrane</location>
        <topology evidence="1">Single-pass membrane protein</topology>
    </subcellularLocation>
</comment>
<gene>
    <name evidence="11" type="ORF">ENR15_10760</name>
</gene>
<keyword evidence="3 10" id="KW-0812">Transmembrane</keyword>
<keyword evidence="5 10" id="KW-1133">Transmembrane helix</keyword>